<evidence type="ECO:0000313" key="2">
    <source>
        <dbReference type="Proteomes" id="UP000190637"/>
    </source>
</evidence>
<gene>
    <name evidence="1" type="ORF">SAMN02745673_01724</name>
</gene>
<organism evidence="1 2">
    <name type="scientific">Marinactinospora thermotolerans DSM 45154</name>
    <dbReference type="NCBI Taxonomy" id="1122192"/>
    <lineage>
        <taxon>Bacteria</taxon>
        <taxon>Bacillati</taxon>
        <taxon>Actinomycetota</taxon>
        <taxon>Actinomycetes</taxon>
        <taxon>Streptosporangiales</taxon>
        <taxon>Nocardiopsidaceae</taxon>
        <taxon>Marinactinospora</taxon>
    </lineage>
</organism>
<proteinExistence type="predicted"/>
<dbReference type="EMBL" id="FUWS01000004">
    <property type="protein sequence ID" value="SJZ88917.1"/>
    <property type="molecule type" value="Genomic_DNA"/>
</dbReference>
<reference evidence="1 2" key="1">
    <citation type="submission" date="2017-02" db="EMBL/GenBank/DDBJ databases">
        <authorList>
            <person name="Peterson S.W."/>
        </authorList>
    </citation>
    <scope>NUCLEOTIDE SEQUENCE [LARGE SCALE GENOMIC DNA]</scope>
    <source>
        <strain evidence="1 2">DSM 45154</strain>
    </source>
</reference>
<keyword evidence="2" id="KW-1185">Reference proteome</keyword>
<protein>
    <submittedName>
        <fullName evidence="1">Uncharacterized protein</fullName>
    </submittedName>
</protein>
<accession>A0A1T4PC50</accession>
<sequence>MDPDFEDLGEFAEAVVEGDAEEMVEEALEMTFGIDL</sequence>
<name>A0A1T4PC50_9ACTN</name>
<dbReference type="Proteomes" id="UP000190637">
    <property type="component" value="Unassembled WGS sequence"/>
</dbReference>
<dbReference type="AlphaFoldDB" id="A0A1T4PC50"/>
<evidence type="ECO:0000313" key="1">
    <source>
        <dbReference type="EMBL" id="SJZ88917.1"/>
    </source>
</evidence>